<evidence type="ECO:0008006" key="5">
    <source>
        <dbReference type="Google" id="ProtNLM"/>
    </source>
</evidence>
<dbReference type="Proteomes" id="UP000198373">
    <property type="component" value="Unassembled WGS sequence"/>
</dbReference>
<dbReference type="OrthoDB" id="5197824at2"/>
<accession>A0A239CA49</accession>
<keyword evidence="2" id="KW-0732">Signal</keyword>
<dbReference type="EMBL" id="FZOO01000002">
    <property type="protein sequence ID" value="SNS16223.1"/>
    <property type="molecule type" value="Genomic_DNA"/>
</dbReference>
<proteinExistence type="predicted"/>
<name>A0A239CA49_9ACTN</name>
<evidence type="ECO:0000256" key="1">
    <source>
        <dbReference type="SAM" id="MobiDB-lite"/>
    </source>
</evidence>
<feature type="signal peptide" evidence="2">
    <location>
        <begin position="1"/>
        <end position="29"/>
    </location>
</feature>
<evidence type="ECO:0000313" key="4">
    <source>
        <dbReference type="Proteomes" id="UP000198373"/>
    </source>
</evidence>
<feature type="compositionally biased region" description="Low complexity" evidence="1">
    <location>
        <begin position="45"/>
        <end position="69"/>
    </location>
</feature>
<protein>
    <recommendedName>
        <fullName evidence="5">DUF5666 domain-containing protein</fullName>
    </recommendedName>
</protein>
<evidence type="ECO:0000313" key="3">
    <source>
        <dbReference type="EMBL" id="SNS16223.1"/>
    </source>
</evidence>
<keyword evidence="4" id="KW-1185">Reference proteome</keyword>
<dbReference type="RefSeq" id="WP_089304491.1">
    <property type="nucleotide sequence ID" value="NZ_FZOO01000002.1"/>
</dbReference>
<dbReference type="AlphaFoldDB" id="A0A239CA49"/>
<reference evidence="4" key="1">
    <citation type="submission" date="2017-06" db="EMBL/GenBank/DDBJ databases">
        <authorList>
            <person name="Varghese N."/>
            <person name="Submissions S."/>
        </authorList>
    </citation>
    <scope>NUCLEOTIDE SEQUENCE [LARGE SCALE GENOMIC DNA]</scope>
    <source>
        <strain evidence="4">DSM 46839</strain>
    </source>
</reference>
<evidence type="ECO:0000256" key="2">
    <source>
        <dbReference type="SAM" id="SignalP"/>
    </source>
</evidence>
<feature type="chain" id="PRO_5039274063" description="DUF5666 domain-containing protein" evidence="2">
    <location>
        <begin position="30"/>
        <end position="155"/>
    </location>
</feature>
<feature type="region of interest" description="Disordered" evidence="1">
    <location>
        <begin position="37"/>
        <end position="82"/>
    </location>
</feature>
<gene>
    <name evidence="3" type="ORF">SAMN06893096_102296</name>
</gene>
<organism evidence="3 4">
    <name type="scientific">Geodermatophilus pulveris</name>
    <dbReference type="NCBI Taxonomy" id="1564159"/>
    <lineage>
        <taxon>Bacteria</taxon>
        <taxon>Bacillati</taxon>
        <taxon>Actinomycetota</taxon>
        <taxon>Actinomycetes</taxon>
        <taxon>Geodermatophilales</taxon>
        <taxon>Geodermatophilaceae</taxon>
        <taxon>Geodermatophilus</taxon>
    </lineage>
</organism>
<sequence length="155" mass="14747">MGTQTTPTRRVAAGVFAAGLLLAGCGGTADEIDAAPEATATESSPADGTADPTATAGAEDTTATETGAAGTDGGTDAGVNCSGTSCEVTLTGDGAEADILGTPITLGTVADGRASIQVGDQELACSQGESVSAGPLTVECTTVTEDSVTMTASLG</sequence>